<gene>
    <name evidence="2" type="ORF">PAL_GLEAN10012297</name>
</gene>
<keyword evidence="3" id="KW-1185">Reference proteome</keyword>
<feature type="compositionally biased region" description="Basic and acidic residues" evidence="1">
    <location>
        <begin position="1"/>
        <end position="17"/>
    </location>
</feature>
<evidence type="ECO:0000313" key="2">
    <source>
        <dbReference type="EMBL" id="ELK16448.1"/>
    </source>
</evidence>
<accession>L5L091</accession>
<name>L5L091_PTEAL</name>
<dbReference type="AlphaFoldDB" id="L5L091"/>
<organism evidence="2 3">
    <name type="scientific">Pteropus alecto</name>
    <name type="common">Black flying fox</name>
    <dbReference type="NCBI Taxonomy" id="9402"/>
    <lineage>
        <taxon>Eukaryota</taxon>
        <taxon>Metazoa</taxon>
        <taxon>Chordata</taxon>
        <taxon>Craniata</taxon>
        <taxon>Vertebrata</taxon>
        <taxon>Euteleostomi</taxon>
        <taxon>Mammalia</taxon>
        <taxon>Eutheria</taxon>
        <taxon>Laurasiatheria</taxon>
        <taxon>Chiroptera</taxon>
        <taxon>Yinpterochiroptera</taxon>
        <taxon>Pteropodoidea</taxon>
        <taxon>Pteropodidae</taxon>
        <taxon>Pteropodinae</taxon>
        <taxon>Pteropus</taxon>
    </lineage>
</organism>
<sequence>MGRRDGQLGEEEMKTDPPDFPLTSRSCLPSDVWERVELPITSRLKKSRSKGLFINLFIERKIHQIQALALLPPVENATVTSPPPLSCSTPSAS</sequence>
<feature type="region of interest" description="Disordered" evidence="1">
    <location>
        <begin position="1"/>
        <end position="24"/>
    </location>
</feature>
<evidence type="ECO:0000313" key="3">
    <source>
        <dbReference type="Proteomes" id="UP000010552"/>
    </source>
</evidence>
<reference evidence="3" key="1">
    <citation type="journal article" date="2013" name="Science">
        <title>Comparative analysis of bat genomes provides insight into the evolution of flight and immunity.</title>
        <authorList>
            <person name="Zhang G."/>
            <person name="Cowled C."/>
            <person name="Shi Z."/>
            <person name="Huang Z."/>
            <person name="Bishop-Lilly K.A."/>
            <person name="Fang X."/>
            <person name="Wynne J.W."/>
            <person name="Xiong Z."/>
            <person name="Baker M.L."/>
            <person name="Zhao W."/>
            <person name="Tachedjian M."/>
            <person name="Zhu Y."/>
            <person name="Zhou P."/>
            <person name="Jiang X."/>
            <person name="Ng J."/>
            <person name="Yang L."/>
            <person name="Wu L."/>
            <person name="Xiao J."/>
            <person name="Feng Y."/>
            <person name="Chen Y."/>
            <person name="Sun X."/>
            <person name="Zhang Y."/>
            <person name="Marsh G.A."/>
            <person name="Crameri G."/>
            <person name="Broder C.C."/>
            <person name="Frey K.G."/>
            <person name="Wang L.F."/>
            <person name="Wang J."/>
        </authorList>
    </citation>
    <scope>NUCLEOTIDE SEQUENCE [LARGE SCALE GENOMIC DNA]</scope>
</reference>
<dbReference type="Proteomes" id="UP000010552">
    <property type="component" value="Unassembled WGS sequence"/>
</dbReference>
<proteinExistence type="predicted"/>
<protein>
    <submittedName>
        <fullName evidence="2">Uncharacterized protein</fullName>
    </submittedName>
</protein>
<dbReference type="InParanoid" id="L5L091"/>
<evidence type="ECO:0000256" key="1">
    <source>
        <dbReference type="SAM" id="MobiDB-lite"/>
    </source>
</evidence>
<dbReference type="EMBL" id="KB030472">
    <property type="protein sequence ID" value="ELK16448.1"/>
    <property type="molecule type" value="Genomic_DNA"/>
</dbReference>